<dbReference type="RefSeq" id="WP_104373087.1">
    <property type="nucleotide sequence ID" value="NZ_BFAV01000154.1"/>
</dbReference>
<dbReference type="GO" id="GO:0015807">
    <property type="term" value="P:L-amino acid transport"/>
    <property type="evidence" value="ECO:0007669"/>
    <property type="project" value="TreeGrafter"/>
</dbReference>
<dbReference type="CDD" id="cd03224">
    <property type="entry name" value="ABC_TM1139_LivF_branched"/>
    <property type="match status" value="1"/>
</dbReference>
<dbReference type="Gene3D" id="3.40.50.300">
    <property type="entry name" value="P-loop containing nucleotide triphosphate hydrolases"/>
    <property type="match status" value="1"/>
</dbReference>
<dbReference type="SMART" id="SM00382">
    <property type="entry name" value="AAA"/>
    <property type="match status" value="1"/>
</dbReference>
<keyword evidence="5" id="KW-0029">Amino-acid transport</keyword>
<dbReference type="InterPro" id="IPR003593">
    <property type="entry name" value="AAA+_ATPase"/>
</dbReference>
<dbReference type="Pfam" id="PF00005">
    <property type="entry name" value="ABC_tran"/>
    <property type="match status" value="1"/>
</dbReference>
<dbReference type="InterPro" id="IPR003439">
    <property type="entry name" value="ABC_transporter-like_ATP-bd"/>
</dbReference>
<keyword evidence="8" id="KW-1185">Reference proteome</keyword>
<dbReference type="GO" id="GO:0016887">
    <property type="term" value="F:ATP hydrolysis activity"/>
    <property type="evidence" value="ECO:0007669"/>
    <property type="project" value="InterPro"/>
</dbReference>
<sequence length="235" mass="25914">MLKLKNVDVLYGKFMAVKQVSINVKKGEIVALIGSNGAGKSSLLKAVSGLCSSVKGELIFEDQDLKSYKCHDRVCEGIIHVPEGRKLFPRLTVMENLQMGAYSKKARSSSKETLAKIFQIFPRLEERKNQLAYSLSGGEQQMCAIGRGLMSLPKLLLLDEPSLGLAPNLVKLVFDTVKAINKEGITILLAEQNSTMSLKYSDRFYILESGNMVNEQSKDSLASDADIKKKYFGLA</sequence>
<dbReference type="PROSITE" id="PS50893">
    <property type="entry name" value="ABC_TRANSPORTER_2"/>
    <property type="match status" value="1"/>
</dbReference>
<proteinExistence type="inferred from homology"/>
<evidence type="ECO:0000256" key="5">
    <source>
        <dbReference type="ARBA" id="ARBA00022970"/>
    </source>
</evidence>
<evidence type="ECO:0000256" key="3">
    <source>
        <dbReference type="ARBA" id="ARBA00022741"/>
    </source>
</evidence>
<evidence type="ECO:0000313" key="7">
    <source>
        <dbReference type="EMBL" id="GBF34932.1"/>
    </source>
</evidence>
<dbReference type="Proteomes" id="UP000239549">
    <property type="component" value="Unassembled WGS sequence"/>
</dbReference>
<protein>
    <submittedName>
        <fullName evidence="7">Branched-chain amino acid transport ATP-binding protein LivF</fullName>
    </submittedName>
</protein>
<evidence type="ECO:0000256" key="2">
    <source>
        <dbReference type="ARBA" id="ARBA00022448"/>
    </source>
</evidence>
<dbReference type="InterPro" id="IPR052156">
    <property type="entry name" value="BCAA_Transport_ATP-bd_LivF"/>
</dbReference>
<keyword evidence="2" id="KW-0813">Transport</keyword>
<dbReference type="OrthoDB" id="9779136at2"/>
<dbReference type="PANTHER" id="PTHR43820">
    <property type="entry name" value="HIGH-AFFINITY BRANCHED-CHAIN AMINO ACID TRANSPORT ATP-BINDING PROTEIN LIVF"/>
    <property type="match status" value="1"/>
</dbReference>
<accession>A0A2L2XFL9</accession>
<evidence type="ECO:0000256" key="4">
    <source>
        <dbReference type="ARBA" id="ARBA00022840"/>
    </source>
</evidence>
<evidence type="ECO:0000313" key="8">
    <source>
        <dbReference type="Proteomes" id="UP000239549"/>
    </source>
</evidence>
<reference evidence="8" key="1">
    <citation type="submission" date="2018-02" db="EMBL/GenBank/DDBJ databases">
        <title>Genome sequence of Desulfocucumis palustris strain NAW-5.</title>
        <authorList>
            <person name="Watanabe M."/>
            <person name="Kojima H."/>
            <person name="Fukui M."/>
        </authorList>
    </citation>
    <scope>NUCLEOTIDE SEQUENCE [LARGE SCALE GENOMIC DNA]</scope>
    <source>
        <strain evidence="8">NAW-5</strain>
    </source>
</reference>
<dbReference type="InterPro" id="IPR027417">
    <property type="entry name" value="P-loop_NTPase"/>
</dbReference>
<gene>
    <name evidence="7" type="ORF">DCCM_4052</name>
</gene>
<organism evidence="7 8">
    <name type="scientific">Desulfocucumis palustris</name>
    <dbReference type="NCBI Taxonomy" id="1898651"/>
    <lineage>
        <taxon>Bacteria</taxon>
        <taxon>Bacillati</taxon>
        <taxon>Bacillota</taxon>
        <taxon>Clostridia</taxon>
        <taxon>Eubacteriales</taxon>
        <taxon>Desulfocucumaceae</taxon>
        <taxon>Desulfocucumis</taxon>
    </lineage>
</organism>
<dbReference type="SUPFAM" id="SSF52540">
    <property type="entry name" value="P-loop containing nucleoside triphosphate hydrolases"/>
    <property type="match status" value="1"/>
</dbReference>
<dbReference type="GO" id="GO:0015658">
    <property type="term" value="F:branched-chain amino acid transmembrane transporter activity"/>
    <property type="evidence" value="ECO:0007669"/>
    <property type="project" value="TreeGrafter"/>
</dbReference>
<dbReference type="AlphaFoldDB" id="A0A2L2XFL9"/>
<name>A0A2L2XFL9_9FIRM</name>
<comment type="similarity">
    <text evidence="1">Belongs to the ABC transporter superfamily.</text>
</comment>
<evidence type="ECO:0000259" key="6">
    <source>
        <dbReference type="PROSITE" id="PS50893"/>
    </source>
</evidence>
<keyword evidence="4 7" id="KW-0067">ATP-binding</keyword>
<comment type="caution">
    <text evidence="7">The sequence shown here is derived from an EMBL/GenBank/DDBJ whole genome shotgun (WGS) entry which is preliminary data.</text>
</comment>
<keyword evidence="3" id="KW-0547">Nucleotide-binding</keyword>
<evidence type="ECO:0000256" key="1">
    <source>
        <dbReference type="ARBA" id="ARBA00005417"/>
    </source>
</evidence>
<dbReference type="EMBL" id="BFAV01000154">
    <property type="protein sequence ID" value="GBF34932.1"/>
    <property type="molecule type" value="Genomic_DNA"/>
</dbReference>
<feature type="domain" description="ABC transporter" evidence="6">
    <location>
        <begin position="2"/>
        <end position="234"/>
    </location>
</feature>
<dbReference type="PANTHER" id="PTHR43820:SF4">
    <property type="entry name" value="HIGH-AFFINITY BRANCHED-CHAIN AMINO ACID TRANSPORT ATP-BINDING PROTEIN LIVF"/>
    <property type="match status" value="1"/>
</dbReference>
<dbReference type="GO" id="GO:0005524">
    <property type="term" value="F:ATP binding"/>
    <property type="evidence" value="ECO:0007669"/>
    <property type="project" value="UniProtKB-KW"/>
</dbReference>